<keyword evidence="4" id="KW-1185">Reference proteome</keyword>
<feature type="region of interest" description="Disordered" evidence="2">
    <location>
        <begin position="265"/>
        <end position="289"/>
    </location>
</feature>
<feature type="coiled-coil region" evidence="1">
    <location>
        <begin position="159"/>
        <end position="235"/>
    </location>
</feature>
<dbReference type="OrthoDB" id="4448936at2759"/>
<feature type="region of interest" description="Disordered" evidence="2">
    <location>
        <begin position="116"/>
        <end position="149"/>
    </location>
</feature>
<accession>S3D5G9</accession>
<proteinExistence type="predicted"/>
<dbReference type="GeneID" id="19462276"/>
<dbReference type="KEGG" id="glz:GLAREA_03221"/>
<dbReference type="AlphaFoldDB" id="S3D5G9"/>
<evidence type="ECO:0000256" key="2">
    <source>
        <dbReference type="SAM" id="MobiDB-lite"/>
    </source>
</evidence>
<dbReference type="eggNOG" id="ENOG502RJG3">
    <property type="taxonomic scope" value="Eukaryota"/>
</dbReference>
<evidence type="ECO:0000313" key="3">
    <source>
        <dbReference type="EMBL" id="EPE27306.1"/>
    </source>
</evidence>
<protein>
    <submittedName>
        <fullName evidence="3">Uncharacterized protein</fullName>
    </submittedName>
</protein>
<dbReference type="RefSeq" id="XP_008086496.1">
    <property type="nucleotide sequence ID" value="XM_008088305.1"/>
</dbReference>
<evidence type="ECO:0000313" key="4">
    <source>
        <dbReference type="Proteomes" id="UP000016922"/>
    </source>
</evidence>
<sequence>MSLSLQTLGFGHTRTSPLRLSQQFMSPSAIISSYPSPRFQKVGPVVADTSADNKDVLIERLNDLVHRLSTDHSLDDRLVSKLHSEVDNFEIVMIKADISQKLDKELAAGKGETLFSGRKDGIRTPKTPTRKVSIPMPDSVSRSPPKKQEMNTEVATKIAEEAEALATQLSKSIAELQQRREEADKIHDLLITRIETSAEQILFLEYHIAEMEDDYEANQSELQFLRIQLQAIQTQYNELLPQNRDEELSESIRNWKIDWEDIDRRSKARRKRGQDSNERMESEVSLSVK</sequence>
<gene>
    <name evidence="3" type="ORF">GLAREA_03221</name>
</gene>
<name>S3D5G9_GLAL2</name>
<dbReference type="Proteomes" id="UP000016922">
    <property type="component" value="Unassembled WGS sequence"/>
</dbReference>
<organism evidence="3 4">
    <name type="scientific">Glarea lozoyensis (strain ATCC 20868 / MF5171)</name>
    <dbReference type="NCBI Taxonomy" id="1116229"/>
    <lineage>
        <taxon>Eukaryota</taxon>
        <taxon>Fungi</taxon>
        <taxon>Dikarya</taxon>
        <taxon>Ascomycota</taxon>
        <taxon>Pezizomycotina</taxon>
        <taxon>Leotiomycetes</taxon>
        <taxon>Helotiales</taxon>
        <taxon>Helotiaceae</taxon>
        <taxon>Glarea</taxon>
    </lineage>
</organism>
<dbReference type="STRING" id="1116229.S3D5G9"/>
<feature type="compositionally biased region" description="Basic and acidic residues" evidence="2">
    <location>
        <begin position="273"/>
        <end position="282"/>
    </location>
</feature>
<dbReference type="EMBL" id="KE145370">
    <property type="protein sequence ID" value="EPE27306.1"/>
    <property type="molecule type" value="Genomic_DNA"/>
</dbReference>
<evidence type="ECO:0000256" key="1">
    <source>
        <dbReference type="SAM" id="Coils"/>
    </source>
</evidence>
<keyword evidence="1" id="KW-0175">Coiled coil</keyword>
<dbReference type="HOGENOM" id="CLU_1019991_0_0_1"/>
<reference evidence="3 4" key="1">
    <citation type="journal article" date="2013" name="BMC Genomics">
        <title>Genomics-driven discovery of the pneumocandin biosynthetic gene cluster in the fungus Glarea lozoyensis.</title>
        <authorList>
            <person name="Chen L."/>
            <person name="Yue Q."/>
            <person name="Zhang X."/>
            <person name="Xiang M."/>
            <person name="Wang C."/>
            <person name="Li S."/>
            <person name="Che Y."/>
            <person name="Ortiz-Lopez F.J."/>
            <person name="Bills G.F."/>
            <person name="Liu X."/>
            <person name="An Z."/>
        </authorList>
    </citation>
    <scope>NUCLEOTIDE SEQUENCE [LARGE SCALE GENOMIC DNA]</scope>
    <source>
        <strain evidence="4">ATCC 20868 / MF5171</strain>
    </source>
</reference>